<feature type="region of interest" description="Disordered" evidence="1">
    <location>
        <begin position="29"/>
        <end position="54"/>
    </location>
</feature>
<name>A0A6C0DVP7_9ZZZZ</name>
<evidence type="ECO:0000313" key="2">
    <source>
        <dbReference type="EMBL" id="QHT20521.1"/>
    </source>
</evidence>
<sequence length="206" mass="23661">MYNNYGRPIRRAAQLAAIRISEYAHAANEITPSDSDSSESSDHSVPSIDKGLERARSGGYDSTIYIVKYLLEECENSKNPEDRIEIASKMFDILNKNPKILIYEPKFRNAVIDKLNEAEELIKRRKDAFNKAEYAKAIDMMKLSMRVHISNSNIRNKIYAHLGAINNILSDYAVWMNNDTLKNNINNLKNTLKLSEMHPDYINVYL</sequence>
<dbReference type="EMBL" id="MN739678">
    <property type="protein sequence ID" value="QHT20521.1"/>
    <property type="molecule type" value="Genomic_DNA"/>
</dbReference>
<accession>A0A6C0DVP7</accession>
<protein>
    <submittedName>
        <fullName evidence="2">Uncharacterized protein</fullName>
    </submittedName>
</protein>
<proteinExistence type="predicted"/>
<evidence type="ECO:0000256" key="1">
    <source>
        <dbReference type="SAM" id="MobiDB-lite"/>
    </source>
</evidence>
<organism evidence="2">
    <name type="scientific">viral metagenome</name>
    <dbReference type="NCBI Taxonomy" id="1070528"/>
    <lineage>
        <taxon>unclassified sequences</taxon>
        <taxon>metagenomes</taxon>
        <taxon>organismal metagenomes</taxon>
    </lineage>
</organism>
<reference evidence="2" key="1">
    <citation type="journal article" date="2020" name="Nature">
        <title>Giant virus diversity and host interactions through global metagenomics.</title>
        <authorList>
            <person name="Schulz F."/>
            <person name="Roux S."/>
            <person name="Paez-Espino D."/>
            <person name="Jungbluth S."/>
            <person name="Walsh D.A."/>
            <person name="Denef V.J."/>
            <person name="McMahon K.D."/>
            <person name="Konstantinidis K.T."/>
            <person name="Eloe-Fadrosh E.A."/>
            <person name="Kyrpides N.C."/>
            <person name="Woyke T."/>
        </authorList>
    </citation>
    <scope>NUCLEOTIDE SEQUENCE</scope>
    <source>
        <strain evidence="2">GVMAG-M-3300023174-60</strain>
    </source>
</reference>
<dbReference type="AlphaFoldDB" id="A0A6C0DVP7"/>